<reference evidence="2" key="1">
    <citation type="submission" date="2019-05" db="EMBL/GenBank/DDBJ databases">
        <title>Complete genome sequencing of Absiella argi strain JCM 30884.</title>
        <authorList>
            <person name="Sakamoto M."/>
            <person name="Murakami T."/>
            <person name="Mori H."/>
        </authorList>
    </citation>
    <scope>NUCLEOTIDE SEQUENCE [LARGE SCALE GENOMIC DNA]</scope>
    <source>
        <strain evidence="2">JCM 30884</strain>
    </source>
</reference>
<name>A0A6N4TIF9_9FIRM</name>
<sequence>MYAIISKRNHEWLSKIDKQKGVGSSHYVKTGKIPLLFETKDLARIELIMYHLSQNKYQIVKVQIEKINDEVDIP</sequence>
<dbReference type="RefSeq" id="WP_115716780.1">
    <property type="nucleotide sequence ID" value="NZ_AP019695.1"/>
</dbReference>
<dbReference type="Proteomes" id="UP000464754">
    <property type="component" value="Chromosome"/>
</dbReference>
<evidence type="ECO:0000313" key="2">
    <source>
        <dbReference type="Proteomes" id="UP000464754"/>
    </source>
</evidence>
<gene>
    <name evidence="1" type="ORF">Aargi30884_14000</name>
</gene>
<accession>A0A6N4TIF9</accession>
<evidence type="ECO:0000313" key="1">
    <source>
        <dbReference type="EMBL" id="BBK22497.1"/>
    </source>
</evidence>
<protein>
    <submittedName>
        <fullName evidence="1">Uncharacterized protein</fullName>
    </submittedName>
</protein>
<dbReference type="KEGG" id="aarg:Aargi30884_14000"/>
<dbReference type="EMBL" id="AP019695">
    <property type="protein sequence ID" value="BBK22497.1"/>
    <property type="molecule type" value="Genomic_DNA"/>
</dbReference>
<organism evidence="1 2">
    <name type="scientific">Amedibacterium intestinale</name>
    <dbReference type="NCBI Taxonomy" id="2583452"/>
    <lineage>
        <taxon>Bacteria</taxon>
        <taxon>Bacillati</taxon>
        <taxon>Bacillota</taxon>
        <taxon>Erysipelotrichia</taxon>
        <taxon>Erysipelotrichales</taxon>
        <taxon>Erysipelotrichaceae</taxon>
        <taxon>Amedibacterium</taxon>
    </lineage>
</organism>
<dbReference type="AlphaFoldDB" id="A0A6N4TIF9"/>
<keyword evidence="2" id="KW-1185">Reference proteome</keyword>
<proteinExistence type="predicted"/>